<dbReference type="Pfam" id="PF26527">
    <property type="entry name" value="DUF8176"/>
    <property type="match status" value="1"/>
</dbReference>
<dbReference type="EMBL" id="JAAGVB010000008">
    <property type="protein sequence ID" value="NEW32387.1"/>
    <property type="molecule type" value="Genomic_DNA"/>
</dbReference>
<feature type="domain" description="DUF8176" evidence="1">
    <location>
        <begin position="49"/>
        <end position="171"/>
    </location>
</feature>
<dbReference type="GeneID" id="57067652"/>
<protein>
    <recommendedName>
        <fullName evidence="1">DUF8176 domain-containing protein</fullName>
    </recommendedName>
</protein>
<proteinExistence type="predicted"/>
<dbReference type="Proteomes" id="UP000471166">
    <property type="component" value="Unassembled WGS sequence"/>
</dbReference>
<organism evidence="2 3">
    <name type="scientific">Nocardia cyriacigeorgica</name>
    <dbReference type="NCBI Taxonomy" id="135487"/>
    <lineage>
        <taxon>Bacteria</taxon>
        <taxon>Bacillati</taxon>
        <taxon>Actinomycetota</taxon>
        <taxon>Actinomycetes</taxon>
        <taxon>Mycobacteriales</taxon>
        <taxon>Nocardiaceae</taxon>
        <taxon>Nocardia</taxon>
    </lineage>
</organism>
<gene>
    <name evidence="2" type="ORF">GV791_07410</name>
</gene>
<evidence type="ECO:0000259" key="1">
    <source>
        <dbReference type="Pfam" id="PF26527"/>
    </source>
</evidence>
<dbReference type="InterPro" id="IPR058489">
    <property type="entry name" value="DUF8176"/>
</dbReference>
<dbReference type="AlphaFoldDB" id="A0A2L2JLQ7"/>
<name>A0A2L2JLQ7_9NOCA</name>
<evidence type="ECO:0000313" key="2">
    <source>
        <dbReference type="EMBL" id="NEW32387.1"/>
    </source>
</evidence>
<accession>A0A2L2JLQ7</accession>
<dbReference type="RefSeq" id="WP_054811662.1">
    <property type="nucleotide sequence ID" value="NZ_CP026746.1"/>
</dbReference>
<reference evidence="2 3" key="1">
    <citation type="submission" date="2020-01" db="EMBL/GenBank/DDBJ databases">
        <title>Genetics and antimicrobial susceptibilities of Nocardia species isolated from the soil; a comparison with species isolated from humans.</title>
        <authorList>
            <person name="Carrasco G."/>
            <person name="Monzon S."/>
            <person name="Sansegundo M."/>
            <person name="Garcia E."/>
            <person name="Garrido N."/>
            <person name="Medina M.J."/>
            <person name="Villalon P."/>
            <person name="Ramirez-Arocha A.C."/>
            <person name="Jimenez P."/>
            <person name="Cuesta I."/>
            <person name="Valdezate S."/>
        </authorList>
    </citation>
    <scope>NUCLEOTIDE SEQUENCE [LARGE SCALE GENOMIC DNA]</scope>
    <source>
        <strain evidence="2 3">CNM20110626</strain>
    </source>
</reference>
<sequence length="173" mass="17928">MYAKFDTTTTPRSHRRQWIAASVLGTLAALTTIAIVTAPEGSAGSRTVTCAQVTSPSGVVTGFGPGDTSSGPGAILGFNYAYYVQRSAKQARQFLASDALVGPGDRLQAGIDAVPAGTHHCVTISPLVRVGDADLWAVTVTEYHPGSEPFAPRQIITTRTLGAATLISSIARA</sequence>
<comment type="caution">
    <text evidence="2">The sequence shown here is derived from an EMBL/GenBank/DDBJ whole genome shotgun (WGS) entry which is preliminary data.</text>
</comment>
<evidence type="ECO:0000313" key="3">
    <source>
        <dbReference type="Proteomes" id="UP000471166"/>
    </source>
</evidence>